<evidence type="ECO:0000259" key="2">
    <source>
        <dbReference type="PROSITE" id="PS50932"/>
    </source>
</evidence>
<dbReference type="EMBL" id="JBHTIS010002828">
    <property type="protein sequence ID" value="MFD1050426.1"/>
    <property type="molecule type" value="Genomic_DNA"/>
</dbReference>
<evidence type="ECO:0000313" key="4">
    <source>
        <dbReference type="Proteomes" id="UP001597045"/>
    </source>
</evidence>
<keyword evidence="1" id="KW-1133">Transmembrane helix</keyword>
<dbReference type="InterPro" id="IPR000843">
    <property type="entry name" value="HTH_LacI"/>
</dbReference>
<dbReference type="SUPFAM" id="SSF47413">
    <property type="entry name" value="lambda repressor-like DNA-binding domains"/>
    <property type="match status" value="1"/>
</dbReference>
<dbReference type="InterPro" id="IPR025291">
    <property type="entry name" value="DUF4153"/>
</dbReference>
<dbReference type="Pfam" id="PF13687">
    <property type="entry name" value="DUF4153"/>
    <property type="match status" value="1"/>
</dbReference>
<dbReference type="Gene3D" id="1.10.260.40">
    <property type="entry name" value="lambda repressor-like DNA-binding domains"/>
    <property type="match status" value="1"/>
</dbReference>
<keyword evidence="1" id="KW-0472">Membrane</keyword>
<feature type="domain" description="HTH lacI-type" evidence="2">
    <location>
        <begin position="1"/>
        <end position="34"/>
    </location>
</feature>
<evidence type="ECO:0000313" key="3">
    <source>
        <dbReference type="EMBL" id="MFD1050426.1"/>
    </source>
</evidence>
<reference evidence="4" key="1">
    <citation type="journal article" date="2019" name="Int. J. Syst. Evol. Microbiol.">
        <title>The Global Catalogue of Microorganisms (GCM) 10K type strain sequencing project: providing services to taxonomists for standard genome sequencing and annotation.</title>
        <authorList>
            <consortium name="The Broad Institute Genomics Platform"/>
            <consortium name="The Broad Institute Genome Sequencing Center for Infectious Disease"/>
            <person name="Wu L."/>
            <person name="Ma J."/>
        </authorList>
    </citation>
    <scope>NUCLEOTIDE SEQUENCE [LARGE SCALE GENOMIC DNA]</scope>
    <source>
        <strain evidence="4">JCM 31486</strain>
    </source>
</reference>
<organism evidence="3 4">
    <name type="scientific">Kibdelosporangium lantanae</name>
    <dbReference type="NCBI Taxonomy" id="1497396"/>
    <lineage>
        <taxon>Bacteria</taxon>
        <taxon>Bacillati</taxon>
        <taxon>Actinomycetota</taxon>
        <taxon>Actinomycetes</taxon>
        <taxon>Pseudonocardiales</taxon>
        <taxon>Pseudonocardiaceae</taxon>
        <taxon>Kibdelosporangium</taxon>
    </lineage>
</organism>
<proteinExistence type="predicted"/>
<feature type="transmembrane region" description="Helical" evidence="1">
    <location>
        <begin position="78"/>
        <end position="96"/>
    </location>
</feature>
<accession>A0ABW3MJ51</accession>
<gene>
    <name evidence="3" type="ORF">ACFQ1S_35315</name>
</gene>
<protein>
    <submittedName>
        <fullName evidence="3">DUF4153 domain-containing protein</fullName>
    </submittedName>
</protein>
<feature type="transmembrane region" description="Helical" evidence="1">
    <location>
        <begin position="38"/>
        <end position="58"/>
    </location>
</feature>
<dbReference type="SMART" id="SM00354">
    <property type="entry name" value="HTH_LACI"/>
    <property type="match status" value="1"/>
</dbReference>
<dbReference type="Proteomes" id="UP001597045">
    <property type="component" value="Unassembled WGS sequence"/>
</dbReference>
<keyword evidence="1" id="KW-0812">Transmembrane</keyword>
<sequence length="115" mass="12411">MADVAREAGVSGQTVSRVANGKTNVDDTTRDRVFLRSLLGALCLLMLVVVASALTRMWAYQEAYGFTVMRLLVEACELWLGVVYLLVIAAGVRLSGKLVVQLSETSSTITDSLTL</sequence>
<dbReference type="InterPro" id="IPR010982">
    <property type="entry name" value="Lambda_DNA-bd_dom_sf"/>
</dbReference>
<keyword evidence="4" id="KW-1185">Reference proteome</keyword>
<comment type="caution">
    <text evidence="3">The sequence shown here is derived from an EMBL/GenBank/DDBJ whole genome shotgun (WGS) entry which is preliminary data.</text>
</comment>
<name>A0ABW3MJ51_9PSEU</name>
<dbReference type="PROSITE" id="PS50932">
    <property type="entry name" value="HTH_LACI_2"/>
    <property type="match status" value="1"/>
</dbReference>
<dbReference type="CDD" id="cd01392">
    <property type="entry name" value="HTH_LacI"/>
    <property type="match status" value="1"/>
</dbReference>
<evidence type="ECO:0000256" key="1">
    <source>
        <dbReference type="SAM" id="Phobius"/>
    </source>
</evidence>